<dbReference type="Proteomes" id="UP000473525">
    <property type="component" value="Unassembled WGS sequence"/>
</dbReference>
<evidence type="ECO:0000313" key="3">
    <source>
        <dbReference type="Proteomes" id="UP000473525"/>
    </source>
</evidence>
<organism evidence="2 3">
    <name type="scientific">Nocardioides agri</name>
    <dbReference type="NCBI Taxonomy" id="2682843"/>
    <lineage>
        <taxon>Bacteria</taxon>
        <taxon>Bacillati</taxon>
        <taxon>Actinomycetota</taxon>
        <taxon>Actinomycetes</taxon>
        <taxon>Propionibacteriales</taxon>
        <taxon>Nocardioidaceae</taxon>
        <taxon>Nocardioides</taxon>
    </lineage>
</organism>
<name>A0A6L6XN62_9ACTN</name>
<evidence type="ECO:0000313" key="2">
    <source>
        <dbReference type="EMBL" id="MVQ48699.1"/>
    </source>
</evidence>
<reference evidence="2 3" key="1">
    <citation type="submission" date="2019-12" db="EMBL/GenBank/DDBJ databases">
        <authorList>
            <person name="Huq M.A."/>
        </authorList>
    </citation>
    <scope>NUCLEOTIDE SEQUENCE [LARGE SCALE GENOMIC DNA]</scope>
    <source>
        <strain evidence="2 3">MAH-18</strain>
    </source>
</reference>
<dbReference type="AlphaFoldDB" id="A0A6L6XN62"/>
<keyword evidence="1" id="KW-0175">Coiled coil</keyword>
<protein>
    <submittedName>
        <fullName evidence="2">Uncharacterized protein</fullName>
    </submittedName>
</protein>
<evidence type="ECO:0000256" key="1">
    <source>
        <dbReference type="SAM" id="Coils"/>
    </source>
</evidence>
<dbReference type="RefSeq" id="WP_157341021.1">
    <property type="nucleotide sequence ID" value="NZ_WSEK01000004.1"/>
</dbReference>
<keyword evidence="3" id="KW-1185">Reference proteome</keyword>
<accession>A0A6L6XN62</accession>
<comment type="caution">
    <text evidence="2">The sequence shown here is derived from an EMBL/GenBank/DDBJ whole genome shotgun (WGS) entry which is preliminary data.</text>
</comment>
<gene>
    <name evidence="2" type="ORF">GON03_05855</name>
</gene>
<feature type="coiled-coil region" evidence="1">
    <location>
        <begin position="492"/>
        <end position="549"/>
    </location>
</feature>
<dbReference type="EMBL" id="WSEK01000004">
    <property type="protein sequence ID" value="MVQ48699.1"/>
    <property type="molecule type" value="Genomic_DNA"/>
</dbReference>
<sequence>MGTIDTSVSSSPVRDRHRRAAVVDRVDEGSRGDLTVLVHPGIRPGSLALGLPRTSSTEARVEASQEGQLATIAELACADGVISRAEADLLIEIGAKPLDPASGIGEYGRDPQTGAHFSRLTVGGLAIQMYMGTAAERDEAFVAVYQRYLTAALAQSGAQRLYASEPKRLWRTVNDDENVLTKQMRKARVREVVFATERVDLTSEVGWNRLAELQQKAAEDRDFLVRKLTESRARQEAQRDRWARPQAPPPGYRFVGNRQIEVDLEVREVALRHVLPALEEGVAIMEARRLLREFRVVGPKRSGTGAWRVLEPHEPYPDGYLPDVRAFCRGIDAWISGVFEAKESCPLNAEEYLRETVVRTGDGRAYVITKFRVGALDLSPAEIDMARAVQRRLETPQKIKPRMRRSPYSGMTYPGADGQWRLRAFREESGERRYAVHDHAGKRVGVINADFETTLADRVATAVAAGALASRVDARAVPLEWRRWLSDGSRDIQTLSDAVETLREQVEYAVERSTKAATATLRDKYGREADALGARLDALEHRLSELQISVPKEEDWRIESDLVPRALATLAHGTSHDDHTFPPLIQTLLPISVVPDAPGLMRISAALHAPTNRGIAAFEPIVVTVPDLKSQYLGTPGEVEGRALRAACDWLEATEDADLRDFAGPLVETGRAARHWMTSALATHMPKSAASWIMLHPVHASRTAVARAIRQRVFAVGTTLTDFERRICETYVEGSFGRMPQRGFLIETADARALETLVLEHSGTASTMELRSSLERRGARPNTARQRVDEAIGRGVIDVHRGEGRVRSVSVRQCACGGAFTLYVAAPEVAAGLLCSACLSDPTGMQFPAQYAELTGDCTHLLDERREDVVERRAAVRGASSGQAARARARVYGFEVADQGRPPKAITAEVVRLDGLVERLLAITHGQGGAAPEQLSEAWRRAADQARSLPPSLDSSDLERLLNYGTAADWRRRARLVGLDTPARGTISMPLRLAIVIAEGSRAGLDAAP</sequence>
<proteinExistence type="predicted"/>